<feature type="domain" description="Protein FecR C-terminal" evidence="3">
    <location>
        <begin position="325"/>
        <end position="391"/>
    </location>
</feature>
<feature type="transmembrane region" description="Helical" evidence="1">
    <location>
        <begin position="98"/>
        <end position="116"/>
    </location>
</feature>
<dbReference type="InterPro" id="IPR032508">
    <property type="entry name" value="FecR_C"/>
</dbReference>
<evidence type="ECO:0000313" key="5">
    <source>
        <dbReference type="Proteomes" id="UP001220610"/>
    </source>
</evidence>
<dbReference type="PANTHER" id="PTHR30273">
    <property type="entry name" value="PERIPLASMIC SIGNAL SENSOR AND SIGMA FACTOR ACTIVATOR FECR-RELATED"/>
    <property type="match status" value="1"/>
</dbReference>
<evidence type="ECO:0000313" key="4">
    <source>
        <dbReference type="EMBL" id="WEK37533.1"/>
    </source>
</evidence>
<evidence type="ECO:0000259" key="3">
    <source>
        <dbReference type="Pfam" id="PF16344"/>
    </source>
</evidence>
<dbReference type="Gene3D" id="2.60.120.1440">
    <property type="match status" value="1"/>
</dbReference>
<dbReference type="AlphaFoldDB" id="A0AAJ6BHS5"/>
<dbReference type="Pfam" id="PF16344">
    <property type="entry name" value="FecR_C"/>
    <property type="match status" value="1"/>
</dbReference>
<sequence>MVNRNQLKSLLERYMQDSASAEEVDLLLQYVVTEKDPQLWEALVQEITADREVLPAADSSTWQPFVHSLVQQAKVQEAQSALLPGTGKLRPLFPIKRWGWVAAAVLLLAVAGTYWLTRPFVTQQQPIVQQAIDVQPGKQGAILTLADGSQVSLDSLQNGVVALQGGVQARLQNGQLLYEGTSQELAYNTTATPKGRHFQLSLPDGTKVWLNAASWIRYPLQFEGKERVVTISGEAYFEVVKDSRFFIVQAALGSSIKVLGTHFNVNSYVNEQAVTTTLLEGSVSVRKGTEERSIRPGEQARVTGTIELNKQADLDKTMAWKNGIFNFEGASLEEAMRQLERWYDIQVRYEGGVPNVRFFGKMSRKVNLSTVLTALKGFGLNYRMEGNTLIVTQ</sequence>
<dbReference type="InterPro" id="IPR012373">
    <property type="entry name" value="Ferrdict_sens_TM"/>
</dbReference>
<dbReference type="Gene3D" id="3.55.50.30">
    <property type="match status" value="1"/>
</dbReference>
<dbReference type="PANTHER" id="PTHR30273:SF2">
    <property type="entry name" value="PROTEIN FECR"/>
    <property type="match status" value="1"/>
</dbReference>
<dbReference type="Proteomes" id="UP001220610">
    <property type="component" value="Chromosome"/>
</dbReference>
<accession>A0AAJ6BHS5</accession>
<dbReference type="Pfam" id="PF04773">
    <property type="entry name" value="FecR"/>
    <property type="match status" value="1"/>
</dbReference>
<dbReference type="GO" id="GO:0016989">
    <property type="term" value="F:sigma factor antagonist activity"/>
    <property type="evidence" value="ECO:0007669"/>
    <property type="project" value="TreeGrafter"/>
</dbReference>
<feature type="domain" description="FecR protein" evidence="2">
    <location>
        <begin position="190"/>
        <end position="283"/>
    </location>
</feature>
<reference evidence="4" key="1">
    <citation type="submission" date="2023-03" db="EMBL/GenBank/DDBJ databases">
        <title>Andean soil-derived lignocellulolytic bacterial consortium as a source of novel taxa and putative plastic-active enzymes.</title>
        <authorList>
            <person name="Diaz-Garcia L."/>
            <person name="Chuvochina M."/>
            <person name="Feuerriegel G."/>
            <person name="Bunk B."/>
            <person name="Sproer C."/>
            <person name="Streit W.R."/>
            <person name="Rodriguez L.M."/>
            <person name="Overmann J."/>
            <person name="Jimenez D.J."/>
        </authorList>
    </citation>
    <scope>NUCLEOTIDE SEQUENCE</scope>
    <source>
        <strain evidence="4">MAG 7</strain>
    </source>
</reference>
<evidence type="ECO:0000259" key="2">
    <source>
        <dbReference type="Pfam" id="PF04773"/>
    </source>
</evidence>
<evidence type="ECO:0000256" key="1">
    <source>
        <dbReference type="SAM" id="Phobius"/>
    </source>
</evidence>
<dbReference type="InterPro" id="IPR006860">
    <property type="entry name" value="FecR"/>
</dbReference>
<keyword evidence="1" id="KW-0472">Membrane</keyword>
<keyword evidence="1" id="KW-0812">Transmembrane</keyword>
<name>A0AAJ6BHS5_9BACT</name>
<protein>
    <submittedName>
        <fullName evidence="4">DUF4974 domain-containing protein</fullName>
    </submittedName>
</protein>
<organism evidence="4 5">
    <name type="scientific">Candidatus Pseudobacter hemicellulosilyticus</name>
    <dbReference type="NCBI Taxonomy" id="3121375"/>
    <lineage>
        <taxon>Bacteria</taxon>
        <taxon>Pseudomonadati</taxon>
        <taxon>Bacteroidota</taxon>
        <taxon>Chitinophagia</taxon>
        <taxon>Chitinophagales</taxon>
        <taxon>Chitinophagaceae</taxon>
        <taxon>Pseudobacter</taxon>
    </lineage>
</organism>
<gene>
    <name evidence="4" type="ORF">P0Y53_08460</name>
</gene>
<dbReference type="EMBL" id="CP119311">
    <property type="protein sequence ID" value="WEK37533.1"/>
    <property type="molecule type" value="Genomic_DNA"/>
</dbReference>
<proteinExistence type="predicted"/>
<keyword evidence="1" id="KW-1133">Transmembrane helix</keyword>